<keyword evidence="11" id="KW-0489">Methyltransferase</keyword>
<dbReference type="AlphaFoldDB" id="A0A1D7XLY2"/>
<dbReference type="GO" id="GO:0008168">
    <property type="term" value="F:methyltransferase activity"/>
    <property type="evidence" value="ECO:0007669"/>
    <property type="project" value="UniProtKB-KW"/>
</dbReference>
<keyword evidence="7 9" id="KW-1133">Transmembrane helix</keyword>
<feature type="transmembrane region" description="Helical" evidence="9">
    <location>
        <begin position="308"/>
        <end position="331"/>
    </location>
</feature>
<protein>
    <submittedName>
        <fullName evidence="11">Protein-L-isoaspartate O-methyltransferase</fullName>
    </submittedName>
</protein>
<comment type="subcellular location">
    <subcellularLocation>
        <location evidence="1">Cell membrane</location>
        <topology evidence="1">Multi-pass membrane protein</topology>
    </subcellularLocation>
</comment>
<dbReference type="GO" id="GO:0015771">
    <property type="term" value="P:trehalose transport"/>
    <property type="evidence" value="ECO:0007669"/>
    <property type="project" value="TreeGrafter"/>
</dbReference>
<dbReference type="GO" id="GO:0090589">
    <property type="term" value="F:protein-phosphocysteine-trehalose phosphotransferase system transporter activity"/>
    <property type="evidence" value="ECO:0007669"/>
    <property type="project" value="TreeGrafter"/>
</dbReference>
<evidence type="ECO:0000256" key="8">
    <source>
        <dbReference type="ARBA" id="ARBA00023136"/>
    </source>
</evidence>
<keyword evidence="2" id="KW-0813">Transport</keyword>
<dbReference type="GO" id="GO:0008982">
    <property type="term" value="F:protein-N(PI)-phosphohistidine-sugar phosphotransferase activity"/>
    <property type="evidence" value="ECO:0007669"/>
    <property type="project" value="InterPro"/>
</dbReference>
<dbReference type="Proteomes" id="UP000094652">
    <property type="component" value="Chromosome"/>
</dbReference>
<accession>A0A1D7XLY2</accession>
<dbReference type="EMBL" id="CP017253">
    <property type="protein sequence ID" value="AOR24341.1"/>
    <property type="molecule type" value="Genomic_DNA"/>
</dbReference>
<feature type="transmembrane region" description="Helical" evidence="9">
    <location>
        <begin position="209"/>
        <end position="236"/>
    </location>
</feature>
<feature type="domain" description="PTS EIIC type-1" evidence="10">
    <location>
        <begin position="29"/>
        <end position="375"/>
    </location>
</feature>
<feature type="transmembrane region" description="Helical" evidence="9">
    <location>
        <begin position="248"/>
        <end position="269"/>
    </location>
</feature>
<feature type="transmembrane region" description="Helical" evidence="9">
    <location>
        <begin position="69"/>
        <end position="89"/>
    </location>
</feature>
<proteinExistence type="predicted"/>
<dbReference type="OrthoDB" id="92465at2"/>
<evidence type="ECO:0000256" key="3">
    <source>
        <dbReference type="ARBA" id="ARBA00022475"/>
    </source>
</evidence>
<feature type="transmembrane region" description="Helical" evidence="9">
    <location>
        <begin position="34"/>
        <end position="57"/>
    </location>
</feature>
<evidence type="ECO:0000313" key="11">
    <source>
        <dbReference type="EMBL" id="AOR24341.1"/>
    </source>
</evidence>
<evidence type="ECO:0000256" key="6">
    <source>
        <dbReference type="ARBA" id="ARBA00022692"/>
    </source>
</evidence>
<evidence type="ECO:0000256" key="9">
    <source>
        <dbReference type="SAM" id="Phobius"/>
    </source>
</evidence>
<reference evidence="12" key="1">
    <citation type="submission" date="2016-09" db="EMBL/GenBank/DDBJ databases">
        <title>Genomics of Clostridium taeniosporum, an organism which forms endospores with ribbon-like appendages.</title>
        <authorList>
            <person name="Walker J.R."/>
        </authorList>
    </citation>
    <scope>NUCLEOTIDE SEQUENCE [LARGE SCALE GENOMIC DNA]</scope>
    <source>
        <strain evidence="12">1/k</strain>
    </source>
</reference>
<gene>
    <name evidence="11" type="ORF">BGI42_11615</name>
</gene>
<dbReference type="GO" id="GO:0009401">
    <property type="term" value="P:phosphoenolpyruvate-dependent sugar phosphotransferase system"/>
    <property type="evidence" value="ECO:0007669"/>
    <property type="project" value="UniProtKB-KW"/>
</dbReference>
<organism evidence="11 12">
    <name type="scientific">Clostridium taeniosporum</name>
    <dbReference type="NCBI Taxonomy" id="394958"/>
    <lineage>
        <taxon>Bacteria</taxon>
        <taxon>Bacillati</taxon>
        <taxon>Bacillota</taxon>
        <taxon>Clostridia</taxon>
        <taxon>Eubacteriales</taxon>
        <taxon>Clostridiaceae</taxon>
        <taxon>Clostridium</taxon>
    </lineage>
</organism>
<dbReference type="GO" id="GO:0005886">
    <property type="term" value="C:plasma membrane"/>
    <property type="evidence" value="ECO:0007669"/>
    <property type="project" value="UniProtKB-SubCell"/>
</dbReference>
<dbReference type="RefSeq" id="WP_069680473.1">
    <property type="nucleotide sequence ID" value="NZ_CP017253.2"/>
</dbReference>
<dbReference type="PROSITE" id="PS51103">
    <property type="entry name" value="PTS_EIIC_TYPE_1"/>
    <property type="match status" value="1"/>
</dbReference>
<feature type="transmembrane region" description="Helical" evidence="9">
    <location>
        <begin position="168"/>
        <end position="189"/>
    </location>
</feature>
<evidence type="ECO:0000256" key="2">
    <source>
        <dbReference type="ARBA" id="ARBA00022448"/>
    </source>
</evidence>
<keyword evidence="6 9" id="KW-0812">Transmembrane</keyword>
<evidence type="ECO:0000256" key="7">
    <source>
        <dbReference type="ARBA" id="ARBA00022989"/>
    </source>
</evidence>
<evidence type="ECO:0000256" key="1">
    <source>
        <dbReference type="ARBA" id="ARBA00004651"/>
    </source>
</evidence>
<dbReference type="InterPro" id="IPR003352">
    <property type="entry name" value="PTS_EIIC"/>
</dbReference>
<keyword evidence="12" id="KW-1185">Reference proteome</keyword>
<name>A0A1D7XLY2_9CLOT</name>
<keyword evidence="5" id="KW-0598">Phosphotransferase system</keyword>
<evidence type="ECO:0000256" key="4">
    <source>
        <dbReference type="ARBA" id="ARBA00022597"/>
    </source>
</evidence>
<evidence type="ECO:0000256" key="5">
    <source>
        <dbReference type="ARBA" id="ARBA00022683"/>
    </source>
</evidence>
<dbReference type="InterPro" id="IPR013013">
    <property type="entry name" value="PTS_EIIC_1"/>
</dbReference>
<keyword evidence="11" id="KW-0808">Transferase</keyword>
<keyword evidence="4" id="KW-0762">Sugar transport</keyword>
<keyword evidence="8 9" id="KW-0472">Membrane</keyword>
<evidence type="ECO:0000313" key="12">
    <source>
        <dbReference type="Proteomes" id="UP000094652"/>
    </source>
</evidence>
<dbReference type="GO" id="GO:0032259">
    <property type="term" value="P:methylation"/>
    <property type="evidence" value="ECO:0007669"/>
    <property type="project" value="UniProtKB-KW"/>
</dbReference>
<dbReference type="PANTHER" id="PTHR30175">
    <property type="entry name" value="PHOSPHOTRANSFERASE SYSTEM TRANSPORT PROTEIN"/>
    <property type="match status" value="1"/>
</dbReference>
<dbReference type="STRING" id="394958.BGI42_11615"/>
<dbReference type="PANTHER" id="PTHR30175:SF1">
    <property type="entry name" value="PTS SYSTEM ARBUTIN-, CELLOBIOSE-, AND SALICIN-SPECIFIC EIIBC COMPONENT-RELATED"/>
    <property type="match status" value="1"/>
</dbReference>
<feature type="transmembrane region" description="Helical" evidence="9">
    <location>
        <begin position="343"/>
        <end position="366"/>
    </location>
</feature>
<feature type="transmembrane region" description="Helical" evidence="9">
    <location>
        <begin position="133"/>
        <end position="156"/>
    </location>
</feature>
<dbReference type="Pfam" id="PF02378">
    <property type="entry name" value="PTS_EIIC"/>
    <property type="match status" value="1"/>
</dbReference>
<dbReference type="InterPro" id="IPR050558">
    <property type="entry name" value="PTS_Sugar-Specific_Components"/>
</dbReference>
<keyword evidence="3" id="KW-1003">Cell membrane</keyword>
<sequence length="375" mass="40017">MRTEKIRSGTIMSNNYALKVNDLLQKAIDIISGMFIPIINVMSAAGILKGIVAILQATNIISPSSDTYVIFNGIADAFFYYIPVFLAFTCAKKLKANKYTAVFVAVIMLHPNITNLFKEKSIIDFIGININSVTYSSSVIPIILAIALLHYVECIFNKIIPNVVKEFFTPLCSVLVVVPITFIIFGPIGTVIGNVLANAYTNIYQLNSALAGACLGFLIQPMVIFGFHWSLVPLAINNIALNGSDTILALMGPAVFGQAGAALAVFFITKNKKLKTVAASASISAIFGVTEPALFGVNLLLKRPLLFVCIAGGIGGAIVGASGSSAMSFAFPGLGTIPVFLGMGFKGFLLGCIIAFIISFLLTIAFKFKDIENQN</sequence>
<dbReference type="KEGG" id="ctae:BGI42_11615"/>
<evidence type="ECO:0000259" key="10">
    <source>
        <dbReference type="PROSITE" id="PS51103"/>
    </source>
</evidence>